<protein>
    <submittedName>
        <fullName evidence="1">Uncharacterized protein</fullName>
    </submittedName>
</protein>
<evidence type="ECO:0000313" key="1">
    <source>
        <dbReference type="EMBL" id="GLF98400.1"/>
    </source>
</evidence>
<comment type="caution">
    <text evidence="1">The sequence shown here is derived from an EMBL/GenBank/DDBJ whole genome shotgun (WGS) entry which is preliminary data.</text>
</comment>
<keyword evidence="2" id="KW-1185">Reference proteome</keyword>
<evidence type="ECO:0000313" key="2">
    <source>
        <dbReference type="Proteomes" id="UP001291653"/>
    </source>
</evidence>
<reference evidence="1 2" key="1">
    <citation type="submission" date="2022-10" db="EMBL/GenBank/DDBJ databases">
        <title>Draft genome sequence of Streptomyces sp. YSPA8.</title>
        <authorList>
            <person name="Moriuchi R."/>
            <person name="Dohra H."/>
            <person name="Yamamura H."/>
            <person name="Kodani S."/>
        </authorList>
    </citation>
    <scope>NUCLEOTIDE SEQUENCE [LARGE SCALE GENOMIC DNA]</scope>
    <source>
        <strain evidence="1 2">YSPA8</strain>
    </source>
</reference>
<name>A0ABQ5P727_9ACTN</name>
<dbReference type="EMBL" id="BSBI01000014">
    <property type="protein sequence ID" value="GLF98400.1"/>
    <property type="molecule type" value="Genomic_DNA"/>
</dbReference>
<proteinExistence type="predicted"/>
<sequence length="203" mass="21861">MNRLAHIDEGAADALRPLLGDTTMMAVILRDLRITADLLLALHNSDTTHTSLGIHPDERHGACVSFLSLSITRIAHRTPQMAVAQCALAQRESPLWQEAAGRLISLPDGTPAALVSGTLTAPPNHSSQALGVSMPSAEVFQARLTVPFPSREHVAVADLTTAAVHHSSSYSSILEGIAQTMSFSDPGELQQQPQRYSRLRELF</sequence>
<dbReference type="Proteomes" id="UP001291653">
    <property type="component" value="Unassembled WGS sequence"/>
</dbReference>
<accession>A0ABQ5P727</accession>
<gene>
    <name evidence="1" type="ORF">SYYSPA8_28905</name>
</gene>
<dbReference type="RefSeq" id="WP_323450379.1">
    <property type="nucleotide sequence ID" value="NZ_BSBI01000014.1"/>
</dbReference>
<organism evidence="1 2">
    <name type="scientific">Streptomyces yaizuensis</name>
    <dbReference type="NCBI Taxonomy" id="2989713"/>
    <lineage>
        <taxon>Bacteria</taxon>
        <taxon>Bacillati</taxon>
        <taxon>Actinomycetota</taxon>
        <taxon>Actinomycetes</taxon>
        <taxon>Kitasatosporales</taxon>
        <taxon>Streptomycetaceae</taxon>
        <taxon>Streptomyces</taxon>
    </lineage>
</organism>